<dbReference type="SUPFAM" id="SSF50729">
    <property type="entry name" value="PH domain-like"/>
    <property type="match status" value="1"/>
</dbReference>
<dbReference type="PANTHER" id="PTHR16290">
    <property type="entry name" value="TRANSCRIPTION FACTOR SMIF DECAPPING ENZYME DCP1"/>
    <property type="match status" value="1"/>
</dbReference>
<name>A0A090LJ31_STRRB</name>
<feature type="compositionally biased region" description="Basic and acidic residues" evidence="6">
    <location>
        <begin position="219"/>
        <end position="229"/>
    </location>
</feature>
<dbReference type="AlphaFoldDB" id="A0A090LJ31"/>
<dbReference type="GO" id="GO:0000184">
    <property type="term" value="P:nuclear-transcribed mRNA catabolic process, nonsense-mediated decay"/>
    <property type="evidence" value="ECO:0007669"/>
    <property type="project" value="UniProtKB-KW"/>
</dbReference>
<evidence type="ECO:0000313" key="8">
    <source>
        <dbReference type="EMBL" id="CEF69703.1"/>
    </source>
</evidence>
<dbReference type="InterPro" id="IPR031953">
    <property type="entry name" value="mRNA_decap_C"/>
</dbReference>
<evidence type="ECO:0000313" key="9">
    <source>
        <dbReference type="Proteomes" id="UP000035682"/>
    </source>
</evidence>
<dbReference type="GO" id="GO:0031087">
    <property type="term" value="P:deadenylation-independent decapping of nuclear-transcribed mRNA"/>
    <property type="evidence" value="ECO:0007669"/>
    <property type="project" value="TreeGrafter"/>
</dbReference>
<keyword evidence="4" id="KW-0507">mRNA processing</keyword>
<dbReference type="GO" id="GO:0000932">
    <property type="term" value="C:P-body"/>
    <property type="evidence" value="ECO:0007669"/>
    <property type="project" value="TreeGrafter"/>
</dbReference>
<dbReference type="STRING" id="34506.A0A090LJ31"/>
<dbReference type="GO" id="GO:0006397">
    <property type="term" value="P:mRNA processing"/>
    <property type="evidence" value="ECO:0007669"/>
    <property type="project" value="UniProtKB-KW"/>
</dbReference>
<accession>A0A090LJ31</accession>
<evidence type="ECO:0000256" key="2">
    <source>
        <dbReference type="ARBA" id="ARBA00008778"/>
    </source>
</evidence>
<dbReference type="GO" id="GO:0000290">
    <property type="term" value="P:deadenylation-dependent decapping of nuclear-transcribed mRNA"/>
    <property type="evidence" value="ECO:0007669"/>
    <property type="project" value="InterPro"/>
</dbReference>
<feature type="compositionally biased region" description="Low complexity" evidence="6">
    <location>
        <begin position="161"/>
        <end position="176"/>
    </location>
</feature>
<organism evidence="8">
    <name type="scientific">Strongyloides ratti</name>
    <name type="common">Parasitic roundworm</name>
    <dbReference type="NCBI Taxonomy" id="34506"/>
    <lineage>
        <taxon>Eukaryota</taxon>
        <taxon>Metazoa</taxon>
        <taxon>Ecdysozoa</taxon>
        <taxon>Nematoda</taxon>
        <taxon>Chromadorea</taxon>
        <taxon>Rhabditida</taxon>
        <taxon>Tylenchina</taxon>
        <taxon>Panagrolaimomorpha</taxon>
        <taxon>Strongyloidoidea</taxon>
        <taxon>Strongyloididae</taxon>
        <taxon>Strongyloides</taxon>
    </lineage>
</organism>
<dbReference type="CDD" id="cd09804">
    <property type="entry name" value="Dcp1"/>
    <property type="match status" value="1"/>
</dbReference>
<comment type="subcellular location">
    <subcellularLocation>
        <location evidence="1">Cytoplasm</location>
    </subcellularLocation>
</comment>
<evidence type="ECO:0000259" key="7">
    <source>
        <dbReference type="Pfam" id="PF16741"/>
    </source>
</evidence>
<reference evidence="8 9" key="1">
    <citation type="submission" date="2014-09" db="EMBL/GenBank/DDBJ databases">
        <authorList>
            <person name="Martin A.A."/>
        </authorList>
    </citation>
    <scope>NUCLEOTIDE SEQUENCE</scope>
    <source>
        <strain evidence="9">ED321</strain>
        <strain evidence="8">ED321 Heterogonic</strain>
    </source>
</reference>
<dbReference type="CTD" id="36382073"/>
<evidence type="ECO:0000256" key="1">
    <source>
        <dbReference type="ARBA" id="ARBA00004496"/>
    </source>
</evidence>
<evidence type="ECO:0000256" key="4">
    <source>
        <dbReference type="ARBA" id="ARBA00022664"/>
    </source>
</evidence>
<dbReference type="Gene3D" id="6.10.140.2030">
    <property type="match status" value="1"/>
</dbReference>
<dbReference type="EMBL" id="LN609529">
    <property type="protein sequence ID" value="CEF69703.1"/>
    <property type="molecule type" value="Genomic_DNA"/>
</dbReference>
<dbReference type="GeneID" id="36382073"/>
<sequence length="298" mass="33808">MVEKVSVMEQSTLLALQKNFTQISRIDPLVENVIAFSKYTAVYDFINGKWVKTDIDGPMFVYKRNAKPEYGICIANRTSTPDFIENISYNLKLKFKPPYILAYFPSGMIKGLWFYDSSQCSKIYNVMQKLIEKCSLEADNVEIQEEPDMTNASVKEDNQESRQLQQQQEKQQQQLSPNNILAQMLGSKLKIGENISDNVSNITTTDKMRNSANKNIGKRKSDNNGNSKKDVISVATTNAILLTEDNKKDFVCEKVPGLSKEQFKVAFINLLENDEAFLTSLHSSYSSVLEKALCCNKK</sequence>
<dbReference type="Proteomes" id="UP000035682">
    <property type="component" value="Unplaced"/>
</dbReference>
<dbReference type="RefSeq" id="XP_024508902.1">
    <property type="nucleotide sequence ID" value="XM_024643209.1"/>
</dbReference>
<proteinExistence type="inferred from homology"/>
<gene>
    <name evidence="8 10 11" type="ORF">SRAE_2000435000</name>
</gene>
<evidence type="ECO:0000256" key="5">
    <source>
        <dbReference type="ARBA" id="ARBA00023161"/>
    </source>
</evidence>
<dbReference type="Pfam" id="PF16741">
    <property type="entry name" value="mRNA_decap_C"/>
    <property type="match status" value="1"/>
</dbReference>
<dbReference type="Pfam" id="PF06058">
    <property type="entry name" value="DCP1"/>
    <property type="match status" value="1"/>
</dbReference>
<reference evidence="10" key="2">
    <citation type="submission" date="2020-12" db="UniProtKB">
        <authorList>
            <consortium name="WormBaseParasite"/>
        </authorList>
    </citation>
    <scope>IDENTIFICATION</scope>
</reference>
<feature type="region of interest" description="Disordered" evidence="6">
    <location>
        <begin position="145"/>
        <end position="177"/>
    </location>
</feature>
<dbReference type="WormBase" id="SRAE_2000435000">
    <property type="protein sequence ID" value="SRP07674"/>
    <property type="gene ID" value="WBGene00264580"/>
</dbReference>
<dbReference type="GO" id="GO:0003729">
    <property type="term" value="F:mRNA binding"/>
    <property type="evidence" value="ECO:0007669"/>
    <property type="project" value="TreeGrafter"/>
</dbReference>
<dbReference type="InterPro" id="IPR011993">
    <property type="entry name" value="PH-like_dom_sf"/>
</dbReference>
<evidence type="ECO:0000313" key="11">
    <source>
        <dbReference type="WormBase" id="SRAE_2000435000"/>
    </source>
</evidence>
<protein>
    <submittedName>
        <fullName evidence="8 10">Decapping protein 1</fullName>
    </submittedName>
</protein>
<dbReference type="GO" id="GO:0008047">
    <property type="term" value="F:enzyme activator activity"/>
    <property type="evidence" value="ECO:0007669"/>
    <property type="project" value="InterPro"/>
</dbReference>
<keyword evidence="9" id="KW-1185">Reference proteome</keyword>
<evidence type="ECO:0000256" key="6">
    <source>
        <dbReference type="SAM" id="MobiDB-lite"/>
    </source>
</evidence>
<evidence type="ECO:0000256" key="3">
    <source>
        <dbReference type="ARBA" id="ARBA00022490"/>
    </source>
</evidence>
<dbReference type="PANTHER" id="PTHR16290:SF0">
    <property type="entry name" value="DECAPPING PROTEIN 1, ISOFORM A"/>
    <property type="match status" value="1"/>
</dbReference>
<feature type="region of interest" description="Disordered" evidence="6">
    <location>
        <begin position="207"/>
        <end position="229"/>
    </location>
</feature>
<keyword evidence="5" id="KW-0866">Nonsense-mediated mRNA decay</keyword>
<keyword evidence="3" id="KW-0963">Cytoplasm</keyword>
<comment type="similarity">
    <text evidence="2">Belongs to the DCP1 family.</text>
</comment>
<dbReference type="Gene3D" id="2.30.29.30">
    <property type="entry name" value="Pleckstrin-homology domain (PH domain)/Phosphotyrosine-binding domain (PTB)"/>
    <property type="match status" value="1"/>
</dbReference>
<evidence type="ECO:0000313" key="10">
    <source>
        <dbReference type="WBParaSite" id="SRAE_2000435000.1"/>
    </source>
</evidence>
<dbReference type="OrthoDB" id="440673at2759"/>
<dbReference type="InterPro" id="IPR010334">
    <property type="entry name" value="Dcp1"/>
</dbReference>
<feature type="domain" description="mRNA-decapping enzyme C-terminal" evidence="7">
    <location>
        <begin position="258"/>
        <end position="297"/>
    </location>
</feature>
<dbReference type="WBParaSite" id="SRAE_2000435000.1">
    <property type="protein sequence ID" value="SRAE_2000435000.1"/>
    <property type="gene ID" value="WBGene00264580"/>
</dbReference>